<name>A0ABM1PDQ0_DROAR</name>
<proteinExistence type="predicted"/>
<dbReference type="Proteomes" id="UP000694904">
    <property type="component" value="Chromosome 5"/>
</dbReference>
<reference evidence="1" key="1">
    <citation type="journal article" date="1997" name="Nucleic Acids Res.">
        <title>tRNAscan-SE: a program for improved detection of transfer RNA genes in genomic sequence.</title>
        <authorList>
            <person name="Lowe T.M."/>
            <person name="Eddy S.R."/>
        </authorList>
    </citation>
    <scope>NUCLEOTIDE SEQUENCE [LARGE SCALE GENOMIC DNA]</scope>
</reference>
<evidence type="ECO:0000313" key="1">
    <source>
        <dbReference type="Proteomes" id="UP000694904"/>
    </source>
</evidence>
<keyword evidence="1" id="KW-1185">Reference proteome</keyword>
<sequence length="141" mass="15580">MANNNINNMANINNNIASRLGSRIGTNSNTMQQSNNGLFGNGMNQVNRNQHGCSIASDSLRLADLMNLDANSCVNLNVAEVARNAMILLSTIVHKPMLDVDVQQQLSNLQNKNIGLDNEPDGVDMNIRPQATELRMYHRFK</sequence>
<dbReference type="GeneID" id="108615393"/>
<protein>
    <submittedName>
        <fullName evidence="2">Myb-like protein I</fullName>
    </submittedName>
</protein>
<gene>
    <name evidence="2" type="primary">LOC108615393</name>
</gene>
<reference evidence="2" key="3">
    <citation type="submission" date="2025-08" db="UniProtKB">
        <authorList>
            <consortium name="RefSeq"/>
        </authorList>
    </citation>
    <scope>IDENTIFICATION</scope>
    <source>
        <tissue evidence="2">Whole organism</tissue>
    </source>
</reference>
<organism evidence="1 2">
    <name type="scientific">Drosophila arizonae</name>
    <name type="common">Fruit fly</name>
    <dbReference type="NCBI Taxonomy" id="7263"/>
    <lineage>
        <taxon>Eukaryota</taxon>
        <taxon>Metazoa</taxon>
        <taxon>Ecdysozoa</taxon>
        <taxon>Arthropoda</taxon>
        <taxon>Hexapoda</taxon>
        <taxon>Insecta</taxon>
        <taxon>Pterygota</taxon>
        <taxon>Neoptera</taxon>
        <taxon>Endopterygota</taxon>
        <taxon>Diptera</taxon>
        <taxon>Brachycera</taxon>
        <taxon>Muscomorpha</taxon>
        <taxon>Ephydroidea</taxon>
        <taxon>Drosophilidae</taxon>
        <taxon>Drosophila</taxon>
    </lineage>
</organism>
<accession>A0ABM1PDQ0</accession>
<evidence type="ECO:0000313" key="2">
    <source>
        <dbReference type="RefSeq" id="XP_017865336.1"/>
    </source>
</evidence>
<reference evidence="1" key="2">
    <citation type="journal article" date="2016" name="G3 (Bethesda)">
        <title>Genome Evolution in Three Species of Cactophilic Drosophila.</title>
        <authorList>
            <person name="Sanchez-Flores A."/>
            <person name="Penazola F."/>
            <person name="Carpinteyro-Ponce J."/>
            <person name="Nazario-Yepiz N."/>
            <person name="Abreu-Goodger C."/>
            <person name="Machado C.A."/>
            <person name="Markow T.A."/>
        </authorList>
    </citation>
    <scope>NUCLEOTIDE SEQUENCE [LARGE SCALE GENOMIC DNA]</scope>
</reference>
<dbReference type="RefSeq" id="XP_017865336.1">
    <property type="nucleotide sequence ID" value="XM_018009847.1"/>
</dbReference>